<dbReference type="InterPro" id="IPR002594">
    <property type="entry name" value="GH12"/>
</dbReference>
<accession>A0A934TSQ3</accession>
<keyword evidence="2" id="KW-0624">Polysaccharide degradation</keyword>
<keyword evidence="2" id="KW-0378">Hydrolase</keyword>
<dbReference type="GO" id="GO:0008810">
    <property type="term" value="F:cellulase activity"/>
    <property type="evidence" value="ECO:0007669"/>
    <property type="project" value="InterPro"/>
</dbReference>
<comment type="caution">
    <text evidence="3">The sequence shown here is derived from an EMBL/GenBank/DDBJ whole genome shotgun (WGS) entry which is preliminary data.</text>
</comment>
<dbReference type="SUPFAM" id="SSF49899">
    <property type="entry name" value="Concanavalin A-like lectins/glucanases"/>
    <property type="match status" value="1"/>
</dbReference>
<keyword evidence="4" id="KW-1185">Reference proteome</keyword>
<dbReference type="InterPro" id="IPR013320">
    <property type="entry name" value="ConA-like_dom_sf"/>
</dbReference>
<reference evidence="3" key="1">
    <citation type="journal article" date="2012" name="J. Microbiol. Biotechnol.">
        <title>Ramlibacter ginsenosidimutans sp. nov., with ginsenoside-converting activity.</title>
        <authorList>
            <person name="Wang L."/>
            <person name="An D.S."/>
            <person name="Kim S.G."/>
            <person name="Jin F.X."/>
            <person name="Kim S.C."/>
            <person name="Lee S.T."/>
            <person name="Im W.T."/>
        </authorList>
    </citation>
    <scope>NUCLEOTIDE SEQUENCE</scope>
    <source>
        <strain evidence="3">KACC 17527</strain>
    </source>
</reference>
<organism evidence="3 4">
    <name type="scientific">Ramlibacter ginsenosidimutans</name>
    <dbReference type="NCBI Taxonomy" id="502333"/>
    <lineage>
        <taxon>Bacteria</taxon>
        <taxon>Pseudomonadati</taxon>
        <taxon>Pseudomonadota</taxon>
        <taxon>Betaproteobacteria</taxon>
        <taxon>Burkholderiales</taxon>
        <taxon>Comamonadaceae</taxon>
        <taxon>Ramlibacter</taxon>
    </lineage>
</organism>
<dbReference type="Pfam" id="PF01670">
    <property type="entry name" value="Glyco_hydro_12"/>
    <property type="match status" value="1"/>
</dbReference>
<keyword evidence="2" id="KW-0326">Glycosidase</keyword>
<dbReference type="RefSeq" id="WP_201170686.1">
    <property type="nucleotide sequence ID" value="NZ_JAEPWM010000004.1"/>
</dbReference>
<keyword evidence="2" id="KW-0119">Carbohydrate metabolism</keyword>
<dbReference type="EMBL" id="JAEPWM010000004">
    <property type="protein sequence ID" value="MBK6006698.1"/>
    <property type="molecule type" value="Genomic_DNA"/>
</dbReference>
<evidence type="ECO:0000313" key="3">
    <source>
        <dbReference type="EMBL" id="MBK6006698.1"/>
    </source>
</evidence>
<evidence type="ECO:0000256" key="1">
    <source>
        <dbReference type="ARBA" id="ARBA00005519"/>
    </source>
</evidence>
<sequence>MAAWPTTILQTGFNTDAYWLQDGVWGAAGLTRGTYTGVTGTQYQQSMGVSPTMGPNGEVAGRISWAWPTGTTEVKSYMALLSGNKPGYANSWTLPGGFDVRLLDGTNSQTYPSGKTPGSIFPLQLPIASLKGSVAYKHNAAPTGHGHLSYDIWLQNTPDQCHGFDNCNEITHEIMIPLDYWGGYGAYVAGGGGRNPAWYSHDATIDGRLWHIYYAPDFNGKWKFIVFEPDQPGIQPGTLNLAAFINYVATQKDSAGTPWANGNEYLTSVELGVEPVDGTGDITMFNYRVWK</sequence>
<gene>
    <name evidence="3" type="ORF">JJB11_11400</name>
</gene>
<proteinExistence type="inferred from homology"/>
<dbReference type="GO" id="GO:0000272">
    <property type="term" value="P:polysaccharide catabolic process"/>
    <property type="evidence" value="ECO:0007669"/>
    <property type="project" value="UniProtKB-KW"/>
</dbReference>
<name>A0A934TSQ3_9BURK</name>
<reference evidence="3" key="2">
    <citation type="submission" date="2021-01" db="EMBL/GenBank/DDBJ databases">
        <authorList>
            <person name="Kang M."/>
        </authorList>
    </citation>
    <scope>NUCLEOTIDE SEQUENCE</scope>
    <source>
        <strain evidence="3">KACC 17527</strain>
    </source>
</reference>
<protein>
    <submittedName>
        <fullName evidence="3">Uncharacterized protein</fullName>
    </submittedName>
</protein>
<dbReference type="InterPro" id="IPR013319">
    <property type="entry name" value="GH11/12"/>
</dbReference>
<dbReference type="AlphaFoldDB" id="A0A934TSQ3"/>
<dbReference type="Gene3D" id="2.60.120.180">
    <property type="match status" value="1"/>
</dbReference>
<comment type="similarity">
    <text evidence="1 2">Belongs to the glycosyl hydrolase 12 (cellulase H) family.</text>
</comment>
<evidence type="ECO:0000256" key="2">
    <source>
        <dbReference type="RuleBase" id="RU361163"/>
    </source>
</evidence>
<evidence type="ECO:0000313" key="4">
    <source>
        <dbReference type="Proteomes" id="UP000630528"/>
    </source>
</evidence>
<dbReference type="Proteomes" id="UP000630528">
    <property type="component" value="Unassembled WGS sequence"/>
</dbReference>